<evidence type="ECO:0000256" key="1">
    <source>
        <dbReference type="ARBA" id="ARBA00023015"/>
    </source>
</evidence>
<dbReference type="PROSITE" id="PS50932">
    <property type="entry name" value="HTH_LACI_2"/>
    <property type="match status" value="1"/>
</dbReference>
<dbReference type="Proteomes" id="UP000000719">
    <property type="component" value="Chromosome"/>
</dbReference>
<dbReference type="Pfam" id="PF13377">
    <property type="entry name" value="Peripla_BP_3"/>
    <property type="match status" value="1"/>
</dbReference>
<evidence type="ECO:0000256" key="2">
    <source>
        <dbReference type="ARBA" id="ARBA00023125"/>
    </source>
</evidence>
<protein>
    <submittedName>
        <fullName evidence="5">Transcriptional regulator, LacI family</fullName>
    </submittedName>
</protein>
<proteinExistence type="predicted"/>
<gene>
    <name evidence="5" type="ordered locus">Hore_23020</name>
</gene>
<accession>B8D195</accession>
<evidence type="ECO:0000313" key="6">
    <source>
        <dbReference type="Proteomes" id="UP000000719"/>
    </source>
</evidence>
<dbReference type="KEGG" id="hor:Hore_23020"/>
<dbReference type="PRINTS" id="PR00036">
    <property type="entry name" value="HTHLACI"/>
</dbReference>
<dbReference type="CDD" id="cd01392">
    <property type="entry name" value="HTH_LacI"/>
    <property type="match status" value="1"/>
</dbReference>
<dbReference type="GO" id="GO:0000976">
    <property type="term" value="F:transcription cis-regulatory region binding"/>
    <property type="evidence" value="ECO:0007669"/>
    <property type="project" value="TreeGrafter"/>
</dbReference>
<dbReference type="PANTHER" id="PTHR30146:SF109">
    <property type="entry name" value="HTH-TYPE TRANSCRIPTIONAL REGULATOR GALS"/>
    <property type="match status" value="1"/>
</dbReference>
<dbReference type="PROSITE" id="PS00356">
    <property type="entry name" value="HTH_LACI_1"/>
    <property type="match status" value="1"/>
</dbReference>
<sequence>MAVTIKDIARAAGVSKTTVSRALNNKGRISPETREKILKIAAKMNYRHNKIATSLRSNKSMVIGLIFPGFMAGHFYSEIFHGIEAYCTEKGFGVLIGCSDGLAQKEEEIIKLLQERRVDGIIIAPTHGVDLDYYHQFKKEKLPFIFIDKYIPGIEADRIVVDNKKGAYLAVTHLIERGHKKIALLSGPEYPCTTIEGRLEGYLKALEDNGLTYRKIIKTDKNVYNQRESGYKATKEFIKDNDGVTAIFAINDSVAIGAMRAIREAGLRVPQDMAIVGFNDDDISLYIENSLTTISVPKYKLGEKAAQLILERIEGQADTGQRIITLEPDLVVRDTT</sequence>
<dbReference type="eggNOG" id="COG1609">
    <property type="taxonomic scope" value="Bacteria"/>
</dbReference>
<dbReference type="RefSeq" id="WP_015924015.1">
    <property type="nucleotide sequence ID" value="NC_011899.1"/>
</dbReference>
<keyword evidence="3" id="KW-0804">Transcription</keyword>
<dbReference type="SUPFAM" id="SSF47413">
    <property type="entry name" value="lambda repressor-like DNA-binding domains"/>
    <property type="match status" value="1"/>
</dbReference>
<dbReference type="HOGENOM" id="CLU_037628_6_1_9"/>
<dbReference type="InterPro" id="IPR010982">
    <property type="entry name" value="Lambda_DNA-bd_dom_sf"/>
</dbReference>
<dbReference type="CDD" id="cd06267">
    <property type="entry name" value="PBP1_LacI_sugar_binding-like"/>
    <property type="match status" value="1"/>
</dbReference>
<dbReference type="STRING" id="373903.Hore_23020"/>
<dbReference type="InterPro" id="IPR046335">
    <property type="entry name" value="LacI/GalR-like_sensor"/>
</dbReference>
<evidence type="ECO:0000259" key="4">
    <source>
        <dbReference type="PROSITE" id="PS50932"/>
    </source>
</evidence>
<dbReference type="OrthoDB" id="43195at2"/>
<reference evidence="5 6" key="1">
    <citation type="journal article" date="2009" name="PLoS ONE">
        <title>Genome analysis of the anaerobic thermohalophilic bacterium Halothermothrix orenii.</title>
        <authorList>
            <person name="Mavromatis K."/>
            <person name="Ivanova N."/>
            <person name="Anderson I."/>
            <person name="Lykidis A."/>
            <person name="Hooper S.D."/>
            <person name="Sun H."/>
            <person name="Kunin V."/>
            <person name="Lapidus A."/>
            <person name="Hugenholtz P."/>
            <person name="Patel B."/>
            <person name="Kyrpides N.C."/>
        </authorList>
    </citation>
    <scope>NUCLEOTIDE SEQUENCE [LARGE SCALE GENOMIC DNA]</scope>
    <source>
        <strain evidence="6">H 168 / OCM 544 / DSM 9562</strain>
    </source>
</reference>
<keyword evidence="1" id="KW-0805">Transcription regulation</keyword>
<dbReference type="GO" id="GO:0003700">
    <property type="term" value="F:DNA-binding transcription factor activity"/>
    <property type="evidence" value="ECO:0007669"/>
    <property type="project" value="TreeGrafter"/>
</dbReference>
<feature type="domain" description="HTH lacI-type" evidence="4">
    <location>
        <begin position="3"/>
        <end position="57"/>
    </location>
</feature>
<dbReference type="Gene3D" id="3.40.50.2300">
    <property type="match status" value="2"/>
</dbReference>
<evidence type="ECO:0000313" key="5">
    <source>
        <dbReference type="EMBL" id="ACL71047.1"/>
    </source>
</evidence>
<dbReference type="InterPro" id="IPR000843">
    <property type="entry name" value="HTH_LacI"/>
</dbReference>
<dbReference type="Gene3D" id="1.10.260.40">
    <property type="entry name" value="lambda repressor-like DNA-binding domains"/>
    <property type="match status" value="1"/>
</dbReference>
<evidence type="ECO:0000256" key="3">
    <source>
        <dbReference type="ARBA" id="ARBA00023163"/>
    </source>
</evidence>
<dbReference type="EMBL" id="CP001098">
    <property type="protein sequence ID" value="ACL71047.1"/>
    <property type="molecule type" value="Genomic_DNA"/>
</dbReference>
<organism evidence="5 6">
    <name type="scientific">Halothermothrix orenii (strain H 168 / OCM 544 / DSM 9562)</name>
    <dbReference type="NCBI Taxonomy" id="373903"/>
    <lineage>
        <taxon>Bacteria</taxon>
        <taxon>Bacillati</taxon>
        <taxon>Bacillota</taxon>
        <taxon>Clostridia</taxon>
        <taxon>Halanaerobiales</taxon>
        <taxon>Halothermotrichaceae</taxon>
        <taxon>Halothermothrix</taxon>
    </lineage>
</organism>
<dbReference type="Pfam" id="PF00356">
    <property type="entry name" value="LacI"/>
    <property type="match status" value="1"/>
</dbReference>
<dbReference type="SMART" id="SM00354">
    <property type="entry name" value="HTH_LACI"/>
    <property type="match status" value="1"/>
</dbReference>
<dbReference type="AlphaFoldDB" id="B8D195"/>
<dbReference type="PANTHER" id="PTHR30146">
    <property type="entry name" value="LACI-RELATED TRANSCRIPTIONAL REPRESSOR"/>
    <property type="match status" value="1"/>
</dbReference>
<keyword evidence="2" id="KW-0238">DNA-binding</keyword>
<dbReference type="InterPro" id="IPR028082">
    <property type="entry name" value="Peripla_BP_I"/>
</dbReference>
<keyword evidence="6" id="KW-1185">Reference proteome</keyword>
<dbReference type="SUPFAM" id="SSF53822">
    <property type="entry name" value="Periplasmic binding protein-like I"/>
    <property type="match status" value="1"/>
</dbReference>
<name>B8D195_HALOH</name>